<keyword evidence="9" id="KW-1185">Reference proteome</keyword>
<keyword evidence="8" id="KW-0472">Membrane</keyword>
<gene>
    <name evidence="10" type="primary">LOC116203014</name>
</gene>
<accession>A0A6P8DGN1</accession>
<keyword evidence="8" id="KW-0812">Transmembrane</keyword>
<keyword evidence="4" id="KW-0294">Fucose metabolism</keyword>
<dbReference type="GO" id="GO:0016757">
    <property type="term" value="F:glycosyltransferase activity"/>
    <property type="evidence" value="ECO:0007669"/>
    <property type="project" value="UniProtKB-KW"/>
</dbReference>
<evidence type="ECO:0000256" key="1">
    <source>
        <dbReference type="ARBA" id="ARBA00007737"/>
    </source>
</evidence>
<evidence type="ECO:0000256" key="8">
    <source>
        <dbReference type="SAM" id="Phobius"/>
    </source>
</evidence>
<reference evidence="9" key="1">
    <citation type="journal article" date="2020" name="Plant Biotechnol. J.">
        <title>The pomegranate (Punica granatum L.) draft genome dissects genetic divergence between soft- and hard-seeded cultivars.</title>
        <authorList>
            <person name="Luo X."/>
            <person name="Li H."/>
            <person name="Wu Z."/>
            <person name="Yao W."/>
            <person name="Zhao P."/>
            <person name="Cao D."/>
            <person name="Yu H."/>
            <person name="Li K."/>
            <person name="Poudel K."/>
            <person name="Zhao D."/>
            <person name="Zhang F."/>
            <person name="Xia X."/>
            <person name="Chen L."/>
            <person name="Wang Q."/>
            <person name="Jing D."/>
            <person name="Cao S."/>
        </authorList>
    </citation>
    <scope>NUCLEOTIDE SEQUENCE [LARGE SCALE GENOMIC DNA]</scope>
    <source>
        <strain evidence="9">cv. Tunisia</strain>
    </source>
</reference>
<dbReference type="Pfam" id="PF10250">
    <property type="entry name" value="O-FucT"/>
    <property type="match status" value="1"/>
</dbReference>
<feature type="transmembrane region" description="Helical" evidence="8">
    <location>
        <begin position="117"/>
        <end position="142"/>
    </location>
</feature>
<dbReference type="CDD" id="cd11299">
    <property type="entry name" value="O-FucT_plant"/>
    <property type="match status" value="1"/>
</dbReference>
<dbReference type="InterPro" id="IPR024709">
    <property type="entry name" value="FucosylTrfase_pln"/>
</dbReference>
<evidence type="ECO:0000256" key="4">
    <source>
        <dbReference type="ARBA" id="ARBA00023253"/>
    </source>
</evidence>
<comment type="similarity">
    <text evidence="1">Belongs to the glycosyltransferase GT106 family.</text>
</comment>
<keyword evidence="2" id="KW-0328">Glycosyltransferase</keyword>
<dbReference type="AlphaFoldDB" id="A0A6P8DGN1"/>
<dbReference type="PIRSF" id="PIRSF009360">
    <property type="entry name" value="UCP009360"/>
    <property type="match status" value="1"/>
</dbReference>
<dbReference type="PANTHER" id="PTHR31288">
    <property type="entry name" value="O-FUCOSYLTRANSFERASE FAMILY PROTEIN"/>
    <property type="match status" value="1"/>
</dbReference>
<evidence type="ECO:0000256" key="3">
    <source>
        <dbReference type="ARBA" id="ARBA00022679"/>
    </source>
</evidence>
<keyword evidence="8" id="KW-1133">Transmembrane helix</keyword>
<dbReference type="GO" id="GO:0006004">
    <property type="term" value="P:fucose metabolic process"/>
    <property type="evidence" value="ECO:0007669"/>
    <property type="project" value="UniProtKB-KW"/>
</dbReference>
<dbReference type="Proteomes" id="UP000515151">
    <property type="component" value="Chromosome 4"/>
</dbReference>
<proteinExistence type="inferred from homology"/>
<evidence type="ECO:0000256" key="5">
    <source>
        <dbReference type="ARBA" id="ARBA00023277"/>
    </source>
</evidence>
<sequence length="636" mass="71074">MVKHKTTKAVLYTESHSLSPPLSSPSAPCSLLEQQQLIPHCMAIGKATVGKALPMKPAKDKDCCIGCHVSGSVGGGRGGSSTSPSPPLSPPRRRGRLLRQRSSFSAGGILLRRPVRYLVLPLLYFSGLLMCVGPFSSLVGLFSTPPGSVYRSHLIFENLWPDIVSDNSSSVQLQSLWTYKRRLKEQKPCINTTGGRRFLFDGGATEPSGYLVVEANGGLNQQRSAICNAVALAGLLNAVLVIPRFEFNGVWKDPSEFGDIYDEDHFISTLEANVKVVRMLPEELMERYNFSITNIPNLRVQAWATTNYYLREVYPILKEQGVIRIAPFANRLSMSVPPRIQFLRCLANYKALTFSPTISAFANKLLDRMIEKSSSTGGKYVSVHLRFEEDMVAFSCCEYDGGRAEKAELDLMREKGWGRKFKRKDRPIYAGLNRIDGKCPLTPLEVGMMLRGMGFDNNTSIYLASGKLYHAERYLAPLKKMFPFIYTKESLATPEELAPFMAYSSRLAALDYTVCLFSEVFVTTQGGNFPHFLMGHRRFIYGGHSKTIKPDKQKLVLLLQDVGISWRDFKLQMGAMLLENNRKGMIIPRVKKFNRKTSIYTFPLPECGCLQQSNNSTALEVPRSSSAPYPNLLTSR</sequence>
<dbReference type="GeneID" id="116203014"/>
<evidence type="ECO:0000256" key="7">
    <source>
        <dbReference type="SAM" id="MobiDB-lite"/>
    </source>
</evidence>
<reference evidence="10" key="2">
    <citation type="submission" date="2025-08" db="UniProtKB">
        <authorList>
            <consortium name="RefSeq"/>
        </authorList>
    </citation>
    <scope>IDENTIFICATION</scope>
    <source>
        <tissue evidence="10">Leaf</tissue>
    </source>
</reference>
<protein>
    <recommendedName>
        <fullName evidence="6">O-fucosyltransferase family protein</fullName>
    </recommendedName>
</protein>
<dbReference type="InterPro" id="IPR019378">
    <property type="entry name" value="GDP-Fuc_O-FucTrfase"/>
</dbReference>
<evidence type="ECO:0000256" key="6">
    <source>
        <dbReference type="ARBA" id="ARBA00030350"/>
    </source>
</evidence>
<evidence type="ECO:0000313" key="10">
    <source>
        <dbReference type="RefSeq" id="XP_031390523.1"/>
    </source>
</evidence>
<evidence type="ECO:0000313" key="9">
    <source>
        <dbReference type="Proteomes" id="UP000515151"/>
    </source>
</evidence>
<dbReference type="PANTHER" id="PTHR31288:SF8">
    <property type="entry name" value="O-FUCOSYLTRANSFERASE 10-RELATED"/>
    <property type="match status" value="1"/>
</dbReference>
<organism evidence="9 10">
    <name type="scientific">Punica granatum</name>
    <name type="common">Pomegranate</name>
    <dbReference type="NCBI Taxonomy" id="22663"/>
    <lineage>
        <taxon>Eukaryota</taxon>
        <taxon>Viridiplantae</taxon>
        <taxon>Streptophyta</taxon>
        <taxon>Embryophyta</taxon>
        <taxon>Tracheophyta</taxon>
        <taxon>Spermatophyta</taxon>
        <taxon>Magnoliopsida</taxon>
        <taxon>eudicotyledons</taxon>
        <taxon>Gunneridae</taxon>
        <taxon>Pentapetalae</taxon>
        <taxon>rosids</taxon>
        <taxon>malvids</taxon>
        <taxon>Myrtales</taxon>
        <taxon>Lythraceae</taxon>
        <taxon>Punica</taxon>
    </lineage>
</organism>
<dbReference type="OrthoDB" id="1892656at2759"/>
<keyword evidence="3" id="KW-0808">Transferase</keyword>
<evidence type="ECO:0000256" key="2">
    <source>
        <dbReference type="ARBA" id="ARBA00022676"/>
    </source>
</evidence>
<name>A0A6P8DGN1_PUNGR</name>
<feature type="region of interest" description="Disordered" evidence="7">
    <location>
        <begin position="74"/>
        <end position="97"/>
    </location>
</feature>
<dbReference type="RefSeq" id="XP_031390523.1">
    <property type="nucleotide sequence ID" value="XM_031534663.1"/>
</dbReference>
<keyword evidence="5" id="KW-0119">Carbohydrate metabolism</keyword>